<reference evidence="5 6" key="1">
    <citation type="submission" date="2023-11" db="EMBL/GenBank/DDBJ databases">
        <title>A Novel Polar Bacteriovorax (B. antarcticus) Isolated from the Biocrust in Antarctica.</title>
        <authorList>
            <person name="Mun W."/>
            <person name="Choi S.Y."/>
            <person name="Mitchell R.J."/>
        </authorList>
    </citation>
    <scope>NUCLEOTIDE SEQUENCE [LARGE SCALE GENOMIC DNA]</scope>
    <source>
        <strain evidence="5 6">PP10</strain>
    </source>
</reference>
<dbReference type="EMBL" id="JAYGJQ010000002">
    <property type="protein sequence ID" value="MEA9357943.1"/>
    <property type="molecule type" value="Genomic_DNA"/>
</dbReference>
<sequence>MIHAGGCHCGKVRFEVDMELNKAMACDCTICTKRGSLLAFVPTTKFNVLSGEEDLKVYLFNKKVIEHKFCTTCGILPFGLGAAPDGTKMAAINVRCLDGFTMDQVTVFNHKHDH</sequence>
<feature type="domain" description="CENP-V/GFA" evidence="4">
    <location>
        <begin position="3"/>
        <end position="109"/>
    </location>
</feature>
<dbReference type="PANTHER" id="PTHR28620">
    <property type="entry name" value="CENTROMERE PROTEIN V"/>
    <property type="match status" value="1"/>
</dbReference>
<dbReference type="RefSeq" id="WP_323578140.1">
    <property type="nucleotide sequence ID" value="NZ_JAYGJQ010000002.1"/>
</dbReference>
<accession>A0ABU5VXZ5</accession>
<evidence type="ECO:0000313" key="5">
    <source>
        <dbReference type="EMBL" id="MEA9357943.1"/>
    </source>
</evidence>
<dbReference type="InterPro" id="IPR052355">
    <property type="entry name" value="CENP-V-like"/>
</dbReference>
<dbReference type="Proteomes" id="UP001302274">
    <property type="component" value="Unassembled WGS sequence"/>
</dbReference>
<dbReference type="Pfam" id="PF04828">
    <property type="entry name" value="GFA"/>
    <property type="match status" value="1"/>
</dbReference>
<organism evidence="5 6">
    <name type="scientific">Bacteriovorax antarcticus</name>
    <dbReference type="NCBI Taxonomy" id="3088717"/>
    <lineage>
        <taxon>Bacteria</taxon>
        <taxon>Pseudomonadati</taxon>
        <taxon>Bdellovibrionota</taxon>
        <taxon>Bacteriovoracia</taxon>
        <taxon>Bacteriovoracales</taxon>
        <taxon>Bacteriovoracaceae</taxon>
        <taxon>Bacteriovorax</taxon>
    </lineage>
</organism>
<keyword evidence="2" id="KW-0479">Metal-binding</keyword>
<protein>
    <submittedName>
        <fullName evidence="5">GFA family protein</fullName>
    </submittedName>
</protein>
<proteinExistence type="inferred from homology"/>
<evidence type="ECO:0000256" key="2">
    <source>
        <dbReference type="ARBA" id="ARBA00022723"/>
    </source>
</evidence>
<comment type="similarity">
    <text evidence="1">Belongs to the Gfa family.</text>
</comment>
<dbReference type="PANTHER" id="PTHR28620:SF1">
    <property type="entry name" value="CENP-V_GFA DOMAIN-CONTAINING PROTEIN"/>
    <property type="match status" value="1"/>
</dbReference>
<dbReference type="PROSITE" id="PS51891">
    <property type="entry name" value="CENP_V_GFA"/>
    <property type="match status" value="1"/>
</dbReference>
<name>A0ABU5VXZ5_9BACT</name>
<evidence type="ECO:0000259" key="4">
    <source>
        <dbReference type="PROSITE" id="PS51891"/>
    </source>
</evidence>
<comment type="caution">
    <text evidence="5">The sequence shown here is derived from an EMBL/GenBank/DDBJ whole genome shotgun (WGS) entry which is preliminary data.</text>
</comment>
<evidence type="ECO:0000313" key="6">
    <source>
        <dbReference type="Proteomes" id="UP001302274"/>
    </source>
</evidence>
<keyword evidence="3" id="KW-0862">Zinc</keyword>
<dbReference type="InterPro" id="IPR011057">
    <property type="entry name" value="Mss4-like_sf"/>
</dbReference>
<keyword evidence="6" id="KW-1185">Reference proteome</keyword>
<dbReference type="InterPro" id="IPR006913">
    <property type="entry name" value="CENP-V/GFA"/>
</dbReference>
<dbReference type="Gene3D" id="2.170.150.70">
    <property type="match status" value="1"/>
</dbReference>
<evidence type="ECO:0000256" key="1">
    <source>
        <dbReference type="ARBA" id="ARBA00005495"/>
    </source>
</evidence>
<dbReference type="SUPFAM" id="SSF51316">
    <property type="entry name" value="Mss4-like"/>
    <property type="match status" value="1"/>
</dbReference>
<evidence type="ECO:0000256" key="3">
    <source>
        <dbReference type="ARBA" id="ARBA00022833"/>
    </source>
</evidence>
<gene>
    <name evidence="5" type="ORF">SHI21_17055</name>
</gene>